<evidence type="ECO:0000313" key="3">
    <source>
        <dbReference type="EMBL" id="GAA4868769.1"/>
    </source>
</evidence>
<dbReference type="InterPro" id="IPR001509">
    <property type="entry name" value="Epimerase_deHydtase"/>
</dbReference>
<dbReference type="Proteomes" id="UP001500457">
    <property type="component" value="Unassembled WGS sequence"/>
</dbReference>
<evidence type="ECO:0000313" key="4">
    <source>
        <dbReference type="Proteomes" id="UP001500457"/>
    </source>
</evidence>
<feature type="domain" description="NAD-dependent epimerase/dehydratase" evidence="2">
    <location>
        <begin position="3"/>
        <end position="214"/>
    </location>
</feature>
<accession>A0ABP9E583</accession>
<dbReference type="PANTHER" id="PTHR43000">
    <property type="entry name" value="DTDP-D-GLUCOSE 4,6-DEHYDRATASE-RELATED"/>
    <property type="match status" value="1"/>
</dbReference>
<dbReference type="EMBL" id="BAABHQ010000003">
    <property type="protein sequence ID" value="GAA4868769.1"/>
    <property type="molecule type" value="Genomic_DNA"/>
</dbReference>
<comment type="caution">
    <text evidence="3">The sequence shown here is derived from an EMBL/GenBank/DDBJ whole genome shotgun (WGS) entry which is preliminary data.</text>
</comment>
<evidence type="ECO:0000256" key="1">
    <source>
        <dbReference type="ARBA" id="ARBA00007637"/>
    </source>
</evidence>
<gene>
    <name evidence="3" type="ORF">GCM10023203_17170</name>
</gene>
<keyword evidence="4" id="KW-1185">Reference proteome</keyword>
<protein>
    <submittedName>
        <fullName evidence="3">GDP-mannose 4,6-dehydratase</fullName>
    </submittedName>
</protein>
<sequence>MHALVTGAGGFVGRHLVARLRADGWTVTALTRERVDLTDPVAATAAVRAADPDVVFSLAAARAREDARARAATTAVNTSPWLVDALGPRCRAVVRLGSSTEYAASGRPLTEDAPLSTASFFGGTKAAGSLLLLAGAAERGVRATVLRAFQVYGPGDHPGRLVPVVLAAAAAGRRVPLTGPGRRRDWVWVGDVVEACVRAAGADDLPAGTVLNLGTGVQTANEELVALAARATGRPVPVDVGAHPGRDWDTGHWVADPARARRLLGWEPAVDLLEGLRRTWRADHVVAA</sequence>
<proteinExistence type="inferred from homology"/>
<comment type="similarity">
    <text evidence="1">Belongs to the NAD(P)-dependent epimerase/dehydratase family.</text>
</comment>
<name>A0ABP9E583_9PSEU</name>
<dbReference type="Gene3D" id="3.40.50.720">
    <property type="entry name" value="NAD(P)-binding Rossmann-like Domain"/>
    <property type="match status" value="1"/>
</dbReference>
<reference evidence="4" key="1">
    <citation type="journal article" date="2019" name="Int. J. Syst. Evol. Microbiol.">
        <title>The Global Catalogue of Microorganisms (GCM) 10K type strain sequencing project: providing services to taxonomists for standard genome sequencing and annotation.</title>
        <authorList>
            <consortium name="The Broad Institute Genomics Platform"/>
            <consortium name="The Broad Institute Genome Sequencing Center for Infectious Disease"/>
            <person name="Wu L."/>
            <person name="Ma J."/>
        </authorList>
    </citation>
    <scope>NUCLEOTIDE SEQUENCE [LARGE SCALE GENOMIC DNA]</scope>
    <source>
        <strain evidence="4">JCM 17983</strain>
    </source>
</reference>
<dbReference type="SUPFAM" id="SSF51735">
    <property type="entry name" value="NAD(P)-binding Rossmann-fold domains"/>
    <property type="match status" value="1"/>
</dbReference>
<organism evidence="3 4">
    <name type="scientific">Actinomycetospora straminea</name>
    <dbReference type="NCBI Taxonomy" id="663607"/>
    <lineage>
        <taxon>Bacteria</taxon>
        <taxon>Bacillati</taxon>
        <taxon>Actinomycetota</taxon>
        <taxon>Actinomycetes</taxon>
        <taxon>Pseudonocardiales</taxon>
        <taxon>Pseudonocardiaceae</taxon>
        <taxon>Actinomycetospora</taxon>
    </lineage>
</organism>
<dbReference type="InterPro" id="IPR036291">
    <property type="entry name" value="NAD(P)-bd_dom_sf"/>
</dbReference>
<dbReference type="Pfam" id="PF01370">
    <property type="entry name" value="Epimerase"/>
    <property type="match status" value="1"/>
</dbReference>
<evidence type="ECO:0000259" key="2">
    <source>
        <dbReference type="Pfam" id="PF01370"/>
    </source>
</evidence>
<dbReference type="RefSeq" id="WP_274231305.1">
    <property type="nucleotide sequence ID" value="NZ_BAABHQ010000003.1"/>
</dbReference>